<dbReference type="Gene3D" id="1.25.40.880">
    <property type="entry name" value="Alkyl sulfatase, dimerisation domain"/>
    <property type="match status" value="1"/>
</dbReference>
<dbReference type="InterPro" id="IPR029228">
    <property type="entry name" value="Alkyl_sulf_dimr"/>
</dbReference>
<feature type="domain" description="Alkyl sulfatase dimerisation" evidence="4">
    <location>
        <begin position="257"/>
        <end position="383"/>
    </location>
</feature>
<reference evidence="6 7" key="3">
    <citation type="journal article" date="2017" name="Mol. Plant Pathol.">
        <title>A gapless genome sequence of the fungus Botrytis cinerea.</title>
        <authorList>
            <person name="Van Kan J.A."/>
            <person name="Stassen J.H."/>
            <person name="Mosbach A."/>
            <person name="Van Der Lee T.A."/>
            <person name="Faino L."/>
            <person name="Farmer A.D."/>
            <person name="Papasotiriou D.G."/>
            <person name="Zhou S."/>
            <person name="Seidl M.F."/>
            <person name="Cottam E."/>
            <person name="Edel D."/>
            <person name="Hahn M."/>
            <person name="Schwartz D.C."/>
            <person name="Dietrich R.A."/>
            <person name="Widdison S."/>
            <person name="Scalliet G."/>
        </authorList>
    </citation>
    <scope>NUCLEOTIDE SEQUENCE [LARGE SCALE GENOMIC DNA]</scope>
    <source>
        <strain evidence="6 7">B05.10</strain>
    </source>
</reference>
<keyword evidence="1" id="KW-0479">Metal-binding</keyword>
<dbReference type="CDD" id="cd07710">
    <property type="entry name" value="arylsulfatase_Sdsa1-like_MBL-fold"/>
    <property type="match status" value="1"/>
</dbReference>
<dbReference type="Gene3D" id="3.30.1050.10">
    <property type="entry name" value="SCP2 sterol-binding domain"/>
    <property type="match status" value="1"/>
</dbReference>
<evidence type="ECO:0000313" key="6">
    <source>
        <dbReference type="EMBL" id="ATZ50500.1"/>
    </source>
</evidence>
<evidence type="ECO:0000313" key="7">
    <source>
        <dbReference type="Proteomes" id="UP000001798"/>
    </source>
</evidence>
<evidence type="ECO:0000256" key="1">
    <source>
        <dbReference type="ARBA" id="ARBA00022723"/>
    </source>
</evidence>
<dbReference type="EMBL" id="CP009810">
    <property type="protein sequence ID" value="ATZ50500.1"/>
    <property type="molecule type" value="Genomic_DNA"/>
</dbReference>
<dbReference type="Proteomes" id="UP000001798">
    <property type="component" value="Chromosome 6"/>
</dbReference>
<dbReference type="GeneID" id="5426416"/>
<dbReference type="InterPro" id="IPR044097">
    <property type="entry name" value="Bds1/SdsA1_MBL-fold"/>
</dbReference>
<accession>A0A384JIX2</accession>
<protein>
    <submittedName>
        <fullName evidence="6">Uncharacterized protein</fullName>
    </submittedName>
</protein>
<dbReference type="InterPro" id="IPR038536">
    <property type="entry name" value="Alkyl/aryl-sulf_dimr_sf"/>
</dbReference>
<dbReference type="InterPro" id="IPR036866">
    <property type="entry name" value="RibonucZ/Hydroxyglut_hydro"/>
</dbReference>
<proteinExistence type="predicted"/>
<dbReference type="AlphaFoldDB" id="A0A384JIX2"/>
<dbReference type="GO" id="GO:0046983">
    <property type="term" value="F:protein dimerization activity"/>
    <property type="evidence" value="ECO:0007669"/>
    <property type="project" value="InterPro"/>
</dbReference>
<name>A0A384JIX2_BOTFB</name>
<dbReference type="InterPro" id="IPR029229">
    <property type="entry name" value="Alkyl_sulf_C"/>
</dbReference>
<keyword evidence="7" id="KW-1185">Reference proteome</keyword>
<dbReference type="PANTHER" id="PTHR43223:SF2">
    <property type="entry name" value="METALLO-BETA-LACTAMASE DOMAIN-CONTAINING PROTEIN"/>
    <property type="match status" value="1"/>
</dbReference>
<dbReference type="RefSeq" id="XP_024549049.1">
    <property type="nucleotide sequence ID" value="XM_024693263.1"/>
</dbReference>
<dbReference type="Pfam" id="PF14864">
    <property type="entry name" value="Alkyl_sulf_C"/>
    <property type="match status" value="1"/>
</dbReference>
<organism evidence="6 7">
    <name type="scientific">Botryotinia fuckeliana (strain B05.10)</name>
    <name type="common">Noble rot fungus</name>
    <name type="synonym">Botrytis cinerea</name>
    <dbReference type="NCBI Taxonomy" id="332648"/>
    <lineage>
        <taxon>Eukaryota</taxon>
        <taxon>Fungi</taxon>
        <taxon>Dikarya</taxon>
        <taxon>Ascomycota</taxon>
        <taxon>Pezizomycotina</taxon>
        <taxon>Leotiomycetes</taxon>
        <taxon>Helotiales</taxon>
        <taxon>Sclerotiniaceae</taxon>
        <taxon>Botrytis</taxon>
    </lineage>
</organism>
<evidence type="ECO:0000256" key="2">
    <source>
        <dbReference type="ARBA" id="ARBA00022801"/>
    </source>
</evidence>
<dbReference type="InterPro" id="IPR052195">
    <property type="entry name" value="Bact_Alkyl/Aryl-Sulfatase"/>
</dbReference>
<keyword evidence="3" id="KW-0862">Zinc</keyword>
<dbReference type="Pfam" id="PF14863">
    <property type="entry name" value="Alkyl_sulf_dimr"/>
    <property type="match status" value="1"/>
</dbReference>
<dbReference type="PANTHER" id="PTHR43223">
    <property type="entry name" value="ALKYL/ARYL-SULFATASE"/>
    <property type="match status" value="1"/>
</dbReference>
<sequence length="539" mass="59347">MQPSDREERSVVWDTEAYNFFQEDCPPTANKLLWRQGQLCSVVAGLYFVTGGIYQVRGFDLANMTIVKIPRTNGVIIIDCLTSDHFGSADAIIEEAKEAGQTLRIFGPDGFLKYAVSESLYAGAAISRRSIYMYGEKLDKSTDGKIGAITQNGGIVDSIDGLQITCQLTPGAEAPAEVNYYFPYCRALCAAENATHTLHSIQALRGATVRDARLWSRYLDETITLFCNETEVVFASHHWPTWNENDASYFEYQDTSSRCYGSISHSAKAIYDKYKGWFDGNPANLWPLQPTDEATEYVKCMGGTGGYQAVLDLAQGYITNKEFRFAATILDKLVFAMQSADDKDSDLAKEVMNTLAGVYTVLGHGSENVTWRNIYLTGAHEVRFGAKTAIGVMALESLLSLSLDELFDTIAIIIDGPATIGKQKMYLEKDITIDFMVSNIEQNNKPVAGWHLRLSNAAFIGHAIAYVKPSNKSNAGSDLTIWSDHRNLVELVGAAIAGKSPVIVDNKKVILDTAGDVDAWTDIMVLIKLPSTKFNIVTP</sequence>
<keyword evidence="2" id="KW-0378">Hydrolase</keyword>
<dbReference type="VEuPathDB" id="FungiDB:Bcin06g00028"/>
<evidence type="ECO:0000256" key="3">
    <source>
        <dbReference type="ARBA" id="ARBA00022833"/>
    </source>
</evidence>
<dbReference type="SUPFAM" id="SSF55718">
    <property type="entry name" value="SCP-like"/>
    <property type="match status" value="1"/>
</dbReference>
<dbReference type="GO" id="GO:0018909">
    <property type="term" value="P:dodecyl sulfate metabolic process"/>
    <property type="evidence" value="ECO:0007669"/>
    <property type="project" value="InterPro"/>
</dbReference>
<dbReference type="GO" id="GO:0018741">
    <property type="term" value="F:linear primary-alkylsulfatase activity"/>
    <property type="evidence" value="ECO:0007669"/>
    <property type="project" value="InterPro"/>
</dbReference>
<evidence type="ECO:0000259" key="4">
    <source>
        <dbReference type="Pfam" id="PF14863"/>
    </source>
</evidence>
<dbReference type="OrthoDB" id="449487at2759"/>
<reference evidence="6 7" key="1">
    <citation type="journal article" date="2011" name="PLoS Genet.">
        <title>Genomic analysis of the necrotrophic fungal pathogens Sclerotinia sclerotiorum and Botrytis cinerea.</title>
        <authorList>
            <person name="Amselem J."/>
            <person name="Cuomo C.A."/>
            <person name="van Kan J.A."/>
            <person name="Viaud M."/>
            <person name="Benito E.P."/>
            <person name="Couloux A."/>
            <person name="Coutinho P.M."/>
            <person name="de Vries R.P."/>
            <person name="Dyer P.S."/>
            <person name="Fillinger S."/>
            <person name="Fournier E."/>
            <person name="Gout L."/>
            <person name="Hahn M."/>
            <person name="Kohn L."/>
            <person name="Lapalu N."/>
            <person name="Plummer K.M."/>
            <person name="Pradier J.M."/>
            <person name="Quevillon E."/>
            <person name="Sharon A."/>
            <person name="Simon A."/>
            <person name="ten Have A."/>
            <person name="Tudzynski B."/>
            <person name="Tudzynski P."/>
            <person name="Wincker P."/>
            <person name="Andrew M."/>
            <person name="Anthouard V."/>
            <person name="Beever R.E."/>
            <person name="Beffa R."/>
            <person name="Benoit I."/>
            <person name="Bouzid O."/>
            <person name="Brault B."/>
            <person name="Chen Z."/>
            <person name="Choquer M."/>
            <person name="Collemare J."/>
            <person name="Cotton P."/>
            <person name="Danchin E.G."/>
            <person name="Da Silva C."/>
            <person name="Gautier A."/>
            <person name="Giraud C."/>
            <person name="Giraud T."/>
            <person name="Gonzalez C."/>
            <person name="Grossetete S."/>
            <person name="Guldener U."/>
            <person name="Henrissat B."/>
            <person name="Howlett B.J."/>
            <person name="Kodira C."/>
            <person name="Kretschmer M."/>
            <person name="Lappartient A."/>
            <person name="Leroch M."/>
            <person name="Levis C."/>
            <person name="Mauceli E."/>
            <person name="Neuveglise C."/>
            <person name="Oeser B."/>
            <person name="Pearson M."/>
            <person name="Poulain J."/>
            <person name="Poussereau N."/>
            <person name="Quesneville H."/>
            <person name="Rascle C."/>
            <person name="Schumacher J."/>
            <person name="Segurens B."/>
            <person name="Sexton A."/>
            <person name="Silva E."/>
            <person name="Sirven C."/>
            <person name="Soanes D.M."/>
            <person name="Talbot N.J."/>
            <person name="Templeton M."/>
            <person name="Yandava C."/>
            <person name="Yarden O."/>
            <person name="Zeng Q."/>
            <person name="Rollins J.A."/>
            <person name="Lebrun M.H."/>
            <person name="Dickman M."/>
        </authorList>
    </citation>
    <scope>NUCLEOTIDE SEQUENCE [LARGE SCALE GENOMIC DNA]</scope>
    <source>
        <strain evidence="6 7">B05.10</strain>
    </source>
</reference>
<evidence type="ECO:0000259" key="5">
    <source>
        <dbReference type="Pfam" id="PF14864"/>
    </source>
</evidence>
<dbReference type="KEGG" id="bfu:BCIN_06g00028"/>
<dbReference type="InterPro" id="IPR036527">
    <property type="entry name" value="SCP2_sterol-bd_dom_sf"/>
</dbReference>
<reference evidence="6 7" key="2">
    <citation type="journal article" date="2012" name="Eukaryot. Cell">
        <title>Genome update of Botrytis cinerea strains B05.10 and T4.</title>
        <authorList>
            <person name="Staats M."/>
            <person name="van Kan J.A."/>
        </authorList>
    </citation>
    <scope>NUCLEOTIDE SEQUENCE [LARGE SCALE GENOMIC DNA]</scope>
    <source>
        <strain evidence="6 7">B05.10</strain>
    </source>
</reference>
<dbReference type="Gene3D" id="3.60.15.30">
    <property type="entry name" value="Metallo-beta-lactamase domain"/>
    <property type="match status" value="2"/>
</dbReference>
<dbReference type="SUPFAM" id="SSF56281">
    <property type="entry name" value="Metallo-hydrolase/oxidoreductase"/>
    <property type="match status" value="1"/>
</dbReference>
<feature type="domain" description="Alkyl sulfatase C-terminal" evidence="5">
    <location>
        <begin position="396"/>
        <end position="539"/>
    </location>
</feature>
<dbReference type="GO" id="GO:0046872">
    <property type="term" value="F:metal ion binding"/>
    <property type="evidence" value="ECO:0007669"/>
    <property type="project" value="UniProtKB-KW"/>
</dbReference>
<gene>
    <name evidence="6" type="ORF">BCIN_06g00028</name>
</gene>